<protein>
    <recommendedName>
        <fullName evidence="11">Protein inturned</fullName>
    </recommendedName>
</protein>
<feature type="domain" description="CCZ1/INTU/HPS4 third Longin" evidence="8">
    <location>
        <begin position="897"/>
        <end position="1026"/>
    </location>
</feature>
<feature type="region of interest" description="Disordered" evidence="4">
    <location>
        <begin position="27"/>
        <end position="46"/>
    </location>
</feature>
<proteinExistence type="predicted"/>
<evidence type="ECO:0000256" key="2">
    <source>
        <dbReference type="ARBA" id="ARBA00022473"/>
    </source>
</evidence>
<dbReference type="Pfam" id="PF19032">
    <property type="entry name" value="Intu_longin_2"/>
    <property type="match status" value="1"/>
</dbReference>
<dbReference type="InterPro" id="IPR043988">
    <property type="entry name" value="CCZ1/INTU_longin_2"/>
</dbReference>
<evidence type="ECO:0000313" key="10">
    <source>
        <dbReference type="Proteomes" id="UP001208570"/>
    </source>
</evidence>
<feature type="region of interest" description="Disordered" evidence="4">
    <location>
        <begin position="805"/>
        <end position="849"/>
    </location>
</feature>
<evidence type="ECO:0000256" key="5">
    <source>
        <dbReference type="SAM" id="Phobius"/>
    </source>
</evidence>
<dbReference type="EMBL" id="JAODUP010000015">
    <property type="protein sequence ID" value="KAK2168683.1"/>
    <property type="molecule type" value="Genomic_DNA"/>
</dbReference>
<evidence type="ECO:0000256" key="3">
    <source>
        <dbReference type="ARBA" id="ARBA00022490"/>
    </source>
</evidence>
<evidence type="ECO:0008006" key="11">
    <source>
        <dbReference type="Google" id="ProtNLM"/>
    </source>
</evidence>
<feature type="compositionally biased region" description="Polar residues" evidence="4">
    <location>
        <begin position="213"/>
        <end position="222"/>
    </location>
</feature>
<dbReference type="Proteomes" id="UP001208570">
    <property type="component" value="Unassembled WGS sequence"/>
</dbReference>
<keyword evidence="5" id="KW-0812">Transmembrane</keyword>
<dbReference type="Pfam" id="PF19033">
    <property type="entry name" value="Intu_longin_3"/>
    <property type="match status" value="1"/>
</dbReference>
<evidence type="ECO:0000256" key="1">
    <source>
        <dbReference type="ARBA" id="ARBA00004496"/>
    </source>
</evidence>
<dbReference type="GO" id="GO:0005737">
    <property type="term" value="C:cytoplasm"/>
    <property type="evidence" value="ECO:0007669"/>
    <property type="project" value="UniProtKB-SubCell"/>
</dbReference>
<accession>A0AAD9NHE8</accession>
<evidence type="ECO:0000313" key="9">
    <source>
        <dbReference type="EMBL" id="KAK2168683.1"/>
    </source>
</evidence>
<feature type="transmembrane region" description="Helical" evidence="5">
    <location>
        <begin position="58"/>
        <end position="78"/>
    </location>
</feature>
<feature type="domain" description="CCZ1/INTU/HSP4 first Longin" evidence="6">
    <location>
        <begin position="399"/>
        <end position="508"/>
    </location>
</feature>
<keyword evidence="5" id="KW-0472">Membrane</keyword>
<keyword evidence="10" id="KW-1185">Reference proteome</keyword>
<keyword evidence="2" id="KW-0217">Developmental protein</keyword>
<gene>
    <name evidence="9" type="ORF">LSH36_15g17005</name>
</gene>
<name>A0AAD9NHE8_9ANNE</name>
<dbReference type="Pfam" id="PF19031">
    <property type="entry name" value="Intu_longin_1"/>
    <property type="match status" value="1"/>
</dbReference>
<feature type="domain" description="CCZ1/INTU second Longin" evidence="7">
    <location>
        <begin position="602"/>
        <end position="721"/>
    </location>
</feature>
<dbReference type="PANTHER" id="PTHR21082:SF4">
    <property type="entry name" value="PROTEIN INTURNED"/>
    <property type="match status" value="1"/>
</dbReference>
<dbReference type="InterPro" id="IPR043987">
    <property type="entry name" value="CCZ1/INTU/HSP4_longin_1"/>
</dbReference>
<dbReference type="GO" id="GO:0060271">
    <property type="term" value="P:cilium assembly"/>
    <property type="evidence" value="ECO:0007669"/>
    <property type="project" value="InterPro"/>
</dbReference>
<evidence type="ECO:0000259" key="7">
    <source>
        <dbReference type="Pfam" id="PF19032"/>
    </source>
</evidence>
<dbReference type="GO" id="GO:0005929">
    <property type="term" value="C:cilium"/>
    <property type="evidence" value="ECO:0007669"/>
    <property type="project" value="TreeGrafter"/>
</dbReference>
<keyword evidence="5" id="KW-1133">Transmembrane helix</keyword>
<dbReference type="InterPro" id="IPR043989">
    <property type="entry name" value="CCZ1/INTU/HSP4_longin_3"/>
</dbReference>
<organism evidence="9 10">
    <name type="scientific">Paralvinella palmiformis</name>
    <dbReference type="NCBI Taxonomy" id="53620"/>
    <lineage>
        <taxon>Eukaryota</taxon>
        <taxon>Metazoa</taxon>
        <taxon>Spiralia</taxon>
        <taxon>Lophotrochozoa</taxon>
        <taxon>Annelida</taxon>
        <taxon>Polychaeta</taxon>
        <taxon>Sedentaria</taxon>
        <taxon>Canalipalpata</taxon>
        <taxon>Terebellida</taxon>
        <taxon>Terebelliformia</taxon>
        <taxon>Alvinellidae</taxon>
        <taxon>Paralvinella</taxon>
    </lineage>
</organism>
<dbReference type="AlphaFoldDB" id="A0AAD9NHE8"/>
<sequence>MAHIDRSEYENSDDYDSRQYFDYHPGDMNLDGSDAVSEESDNERERYRPCQKKTSLHNILYLMASSCMQLALVTVFIWETQLLMNHIEIPVHFAHPHQGYDLDSELKDEESLSKIEMYRKHVVDQSGILEQLVTNTEECIMTDDGGDLYLSSGSDTTENNEENVDGIIRNNCDTSNYEPPWSKAVGTQGDLFYLQAEETIQYVPSTIADKNHIQNGHTTVNGSDHKGKKSKKRSKKKDDVKIIDGNVNHVNSNKVTFNDIPTGVTRDVMVFVDPNRNNFGRRATQCESLLGIIPGHFNTPSQEMGDVRYNKDKRIMVQGLLPGGEWLMAVNDLEIDFDNIDNILSSIRSPKQVKLTLQKIAIQASPKHVIIKKSIINSSLVRLISGERLQEEPINLRTMPHAVMYLTLDGSSDGSKDKEDILYNYPKVNSKLLEVRGAFITLSHMLKDVTDNTAKNSTLLYNDQLVHLGYKKEDREVMILALPAVKLSLLQLNHLCADVVRIIRVLFGSLHRAFSTEGYHDHLDHLFALVFQRVLLAEEMLEHGAKQTSMLEPSLSIMTGVRALTMPEETKVTMNNCLSELEAQEFADMGDDFYSLRRSYVILGSSLFYKGYLLANHLHKEDLIDLSLYLHYFCLLTLCNEEQLGQLVVWREVFPSRYCQKDLVDPAELGYCEPEARWFLMVVGMRNAVLGMLLEAGGCAAWAEGHPTPDPFYIDQARSTILQLEALDVFNQCEIRLQGPAMPSVACADWFLPVIKGAKSDDAAASKPSTVTPAKKIVQPESILKKKPVLISQAESQKHGRGTVFDVESDIDSLSTGTSEGSTPVMGRRGGRKASAESDESGESQGNSSLFRGVRRRRNLLSVFDVNDLKRGLGFGEFNVEEPEAGSLVKLTTGCDNTLFHYIHLDELEGVLLCPTQQELLRLSTPLHRQILTNFHNSCIIIKNSFEHSAKVKVQSQEEESGISDVVEQGLLFHCTPEGWTDSKKPPPTLTYWVVGRLMYDPFPRQFYVCFHDSAQQNLIEMAFKLGFGVTV</sequence>
<keyword evidence="3" id="KW-0963">Cytoplasm</keyword>
<feature type="compositionally biased region" description="Polar residues" evidence="4">
    <location>
        <begin position="812"/>
        <end position="822"/>
    </location>
</feature>
<evidence type="ECO:0000256" key="4">
    <source>
        <dbReference type="SAM" id="MobiDB-lite"/>
    </source>
</evidence>
<dbReference type="PANTHER" id="PTHR21082">
    <property type="entry name" value="PROTEIN INTURNED"/>
    <property type="match status" value="1"/>
</dbReference>
<evidence type="ECO:0000259" key="8">
    <source>
        <dbReference type="Pfam" id="PF19033"/>
    </source>
</evidence>
<evidence type="ECO:0000259" key="6">
    <source>
        <dbReference type="Pfam" id="PF19031"/>
    </source>
</evidence>
<comment type="subcellular location">
    <subcellularLocation>
        <location evidence="1">Cytoplasm</location>
    </subcellularLocation>
</comment>
<dbReference type="GO" id="GO:0001736">
    <property type="term" value="P:establishment of planar polarity"/>
    <property type="evidence" value="ECO:0007669"/>
    <property type="project" value="InterPro"/>
</dbReference>
<dbReference type="GO" id="GO:0016192">
    <property type="term" value="P:vesicle-mediated transport"/>
    <property type="evidence" value="ECO:0007669"/>
    <property type="project" value="InterPro"/>
</dbReference>
<feature type="compositionally biased region" description="Basic residues" evidence="4">
    <location>
        <begin position="226"/>
        <end position="235"/>
    </location>
</feature>
<feature type="region of interest" description="Disordered" evidence="4">
    <location>
        <begin position="211"/>
        <end position="239"/>
    </location>
</feature>
<reference evidence="9" key="1">
    <citation type="journal article" date="2023" name="Mol. Biol. Evol.">
        <title>Third-Generation Sequencing Reveals the Adaptive Role of the Epigenome in Three Deep-Sea Polychaetes.</title>
        <authorList>
            <person name="Perez M."/>
            <person name="Aroh O."/>
            <person name="Sun Y."/>
            <person name="Lan Y."/>
            <person name="Juniper S.K."/>
            <person name="Young C.R."/>
            <person name="Angers B."/>
            <person name="Qian P.Y."/>
        </authorList>
    </citation>
    <scope>NUCLEOTIDE SEQUENCE</scope>
    <source>
        <strain evidence="9">P08H-3</strain>
    </source>
</reference>
<dbReference type="InterPro" id="IPR039151">
    <property type="entry name" value="INTU"/>
</dbReference>
<dbReference type="GO" id="GO:0007399">
    <property type="term" value="P:nervous system development"/>
    <property type="evidence" value="ECO:0007669"/>
    <property type="project" value="TreeGrafter"/>
</dbReference>
<comment type="caution">
    <text evidence="9">The sequence shown here is derived from an EMBL/GenBank/DDBJ whole genome shotgun (WGS) entry which is preliminary data.</text>
</comment>